<keyword evidence="11" id="KW-1185">Reference proteome</keyword>
<sequence length="732" mass="84281">MMQLNQICRLCLEEKTDNETVLVDIFSCLVNEAGKVKLIEKILSTTGVKITRNDGRLPSKICHKCLVSIESFVEFRDKVRRSDEKLRILLNLDRNEEQSSQDVDPEELDEFEEIVKLDPNKVYESSEDETEQETSLESSKPSIAEPPIIQQEKIAPSKVLSNTATTTTSKQRKEIFHCKYCDVVFSDSVSCTNHESFNHDPVNPYECNICSLKFNQHQNLIVHIKTEHNTDKPFFCVQCSKNFIRRSDLKKHTFVHAGIRMFSCNLCSKSFTRSTNLAKHKRTHQEIQKNFKCTLCPKAFVSNAELSSHMEIHMNRNTFNCKYCNQAFTQRDEFDVHQKTHITPVKSSQITIQPLQPAPIVFYNQNPIVEQQQFVPQNQAPMNFYTENVESIPLPQPPQQPKIEYPIMNQLLTSLHNSVYKCEKCFEQFPTSQLLLNHQNLYHSKNFTCGICNSSYYKKKELDRHVITAHTDVRYNCSKCSKSFSRKDKLARHEKTHLIPAFYNCALCPAVFIRKHLLDLHSKIHLIPNQNILESSALVNSLNLEQRPQIPQDQPMASESFIPSFISPIKQRSPLDLSPMKHIDPPAVLYPLNLSLNQQLNPMNEPMDLSNDKSYDDCVSITKIEPVKIDIESDNDLKIIENNNHEKENDQKKVEITESMPNDFISPKTENLTSDDGNVENIQNFMNATGDQKEDAKMEDLSFHSVTSRLSDLDKLEPSRDLPMEILQSPDI</sequence>
<keyword evidence="1 6" id="KW-0479">Metal-binding</keyword>
<feature type="domain" description="C2H2-type" evidence="8">
    <location>
        <begin position="262"/>
        <end position="289"/>
    </location>
</feature>
<dbReference type="PROSITE" id="PS00028">
    <property type="entry name" value="ZINC_FINGER_C2H2_1"/>
    <property type="match status" value="9"/>
</dbReference>
<dbReference type="FunFam" id="3.30.160.60:FF:000110">
    <property type="entry name" value="Zinc finger protein-like"/>
    <property type="match status" value="1"/>
</dbReference>
<dbReference type="AlphaFoldDB" id="A0A9N9RPJ9"/>
<dbReference type="InterPro" id="IPR013087">
    <property type="entry name" value="Znf_C2H2_type"/>
</dbReference>
<evidence type="ECO:0000256" key="7">
    <source>
        <dbReference type="SAM" id="MobiDB-lite"/>
    </source>
</evidence>
<feature type="region of interest" description="Disordered" evidence="7">
    <location>
        <begin position="707"/>
        <end position="732"/>
    </location>
</feature>
<feature type="binding site" evidence="6">
    <location>
        <position position="11"/>
    </location>
    <ligand>
        <name>Zn(2+)</name>
        <dbReference type="ChEBI" id="CHEBI:29105"/>
    </ligand>
</feature>
<feature type="binding site" evidence="6">
    <location>
        <position position="62"/>
    </location>
    <ligand>
        <name>Zn(2+)</name>
        <dbReference type="ChEBI" id="CHEBI:29105"/>
    </ligand>
</feature>
<dbReference type="Pfam" id="PF07776">
    <property type="entry name" value="zf-AD"/>
    <property type="match status" value="1"/>
</dbReference>
<dbReference type="Proteomes" id="UP001153620">
    <property type="component" value="Chromosome 2"/>
</dbReference>
<keyword evidence="4 6" id="KW-0862">Zinc</keyword>
<dbReference type="Gene3D" id="3.30.160.60">
    <property type="entry name" value="Classic Zinc Finger"/>
    <property type="match status" value="6"/>
</dbReference>
<feature type="compositionally biased region" description="Acidic residues" evidence="7">
    <location>
        <begin position="125"/>
        <end position="134"/>
    </location>
</feature>
<dbReference type="PROSITE" id="PS51915">
    <property type="entry name" value="ZAD"/>
    <property type="match status" value="1"/>
</dbReference>
<reference evidence="10" key="2">
    <citation type="submission" date="2022-10" db="EMBL/GenBank/DDBJ databases">
        <authorList>
            <consortium name="ENA_rothamsted_submissions"/>
            <consortium name="culmorum"/>
            <person name="King R."/>
        </authorList>
    </citation>
    <scope>NUCLEOTIDE SEQUENCE</scope>
</reference>
<feature type="domain" description="C2H2-type" evidence="8">
    <location>
        <begin position="447"/>
        <end position="475"/>
    </location>
</feature>
<proteinExistence type="predicted"/>
<feature type="binding site" evidence="6">
    <location>
        <position position="65"/>
    </location>
    <ligand>
        <name>Zn(2+)</name>
        <dbReference type="ChEBI" id="CHEBI:29105"/>
    </ligand>
</feature>
<dbReference type="GO" id="GO:0003677">
    <property type="term" value="F:DNA binding"/>
    <property type="evidence" value="ECO:0007669"/>
    <property type="project" value="UniProtKB-ARBA"/>
</dbReference>
<dbReference type="SUPFAM" id="SSF57667">
    <property type="entry name" value="beta-beta-alpha zinc fingers"/>
    <property type="match status" value="4"/>
</dbReference>
<feature type="compositionally biased region" description="Basic and acidic residues" evidence="7">
    <location>
        <begin position="711"/>
        <end position="723"/>
    </location>
</feature>
<evidence type="ECO:0000256" key="3">
    <source>
        <dbReference type="ARBA" id="ARBA00022771"/>
    </source>
</evidence>
<dbReference type="PANTHER" id="PTHR24379:SF121">
    <property type="entry name" value="C2H2-TYPE DOMAIN-CONTAINING PROTEIN"/>
    <property type="match status" value="1"/>
</dbReference>
<feature type="domain" description="C2H2-type" evidence="8">
    <location>
        <begin position="234"/>
        <end position="261"/>
    </location>
</feature>
<organism evidence="10 11">
    <name type="scientific">Chironomus riparius</name>
    <dbReference type="NCBI Taxonomy" id="315576"/>
    <lineage>
        <taxon>Eukaryota</taxon>
        <taxon>Metazoa</taxon>
        <taxon>Ecdysozoa</taxon>
        <taxon>Arthropoda</taxon>
        <taxon>Hexapoda</taxon>
        <taxon>Insecta</taxon>
        <taxon>Pterygota</taxon>
        <taxon>Neoptera</taxon>
        <taxon>Endopterygota</taxon>
        <taxon>Diptera</taxon>
        <taxon>Nematocera</taxon>
        <taxon>Chironomoidea</taxon>
        <taxon>Chironomidae</taxon>
        <taxon>Chironominae</taxon>
        <taxon>Chironomus</taxon>
    </lineage>
</organism>
<evidence type="ECO:0000313" key="11">
    <source>
        <dbReference type="Proteomes" id="UP001153620"/>
    </source>
</evidence>
<feature type="domain" description="C2H2-type" evidence="8">
    <location>
        <begin position="176"/>
        <end position="204"/>
    </location>
</feature>
<dbReference type="GO" id="GO:0005634">
    <property type="term" value="C:nucleus"/>
    <property type="evidence" value="ECO:0007669"/>
    <property type="project" value="InterPro"/>
</dbReference>
<feature type="domain" description="C2H2-type" evidence="8">
    <location>
        <begin position="475"/>
        <end position="497"/>
    </location>
</feature>
<reference evidence="10" key="1">
    <citation type="submission" date="2022-01" db="EMBL/GenBank/DDBJ databases">
        <authorList>
            <person name="King R."/>
        </authorList>
    </citation>
    <scope>NUCLEOTIDE SEQUENCE</scope>
</reference>
<feature type="domain" description="ZAD" evidence="9">
    <location>
        <begin position="6"/>
        <end position="89"/>
    </location>
</feature>
<feature type="domain" description="C2H2-type" evidence="8">
    <location>
        <begin position="503"/>
        <end position="525"/>
    </location>
</feature>
<dbReference type="PANTHER" id="PTHR24379">
    <property type="entry name" value="KRAB AND ZINC FINGER DOMAIN-CONTAINING"/>
    <property type="match status" value="1"/>
</dbReference>
<feature type="domain" description="C2H2-type" evidence="8">
    <location>
        <begin position="205"/>
        <end position="233"/>
    </location>
</feature>
<evidence type="ECO:0000256" key="1">
    <source>
        <dbReference type="ARBA" id="ARBA00022723"/>
    </source>
</evidence>
<feature type="domain" description="C2H2-type" evidence="8">
    <location>
        <begin position="319"/>
        <end position="341"/>
    </location>
</feature>
<dbReference type="SMART" id="SM00355">
    <property type="entry name" value="ZnF_C2H2"/>
    <property type="match status" value="10"/>
</dbReference>
<dbReference type="FunFam" id="3.30.160.60:FF:000446">
    <property type="entry name" value="Zinc finger protein"/>
    <property type="match status" value="1"/>
</dbReference>
<accession>A0A9N9RPJ9</accession>
<dbReference type="PROSITE" id="PS50157">
    <property type="entry name" value="ZINC_FINGER_C2H2_2"/>
    <property type="match status" value="10"/>
</dbReference>
<evidence type="ECO:0000256" key="6">
    <source>
        <dbReference type="PROSITE-ProRule" id="PRU01263"/>
    </source>
</evidence>
<evidence type="ECO:0000259" key="9">
    <source>
        <dbReference type="PROSITE" id="PS51915"/>
    </source>
</evidence>
<evidence type="ECO:0000256" key="4">
    <source>
        <dbReference type="ARBA" id="ARBA00022833"/>
    </source>
</evidence>
<dbReference type="SMART" id="SM00868">
    <property type="entry name" value="zf-AD"/>
    <property type="match status" value="1"/>
</dbReference>
<protein>
    <submittedName>
        <fullName evidence="10">Uncharacterized protein</fullName>
    </submittedName>
</protein>
<name>A0A9N9RPJ9_9DIPT</name>
<feature type="domain" description="C2H2-type" evidence="8">
    <location>
        <begin position="291"/>
        <end position="318"/>
    </location>
</feature>
<evidence type="ECO:0000256" key="5">
    <source>
        <dbReference type="PROSITE-ProRule" id="PRU00042"/>
    </source>
</evidence>
<dbReference type="InterPro" id="IPR012934">
    <property type="entry name" value="Znf_AD"/>
</dbReference>
<dbReference type="SUPFAM" id="SSF57716">
    <property type="entry name" value="Glucocorticoid receptor-like (DNA-binding domain)"/>
    <property type="match status" value="1"/>
</dbReference>
<dbReference type="Pfam" id="PF00096">
    <property type="entry name" value="zf-C2H2"/>
    <property type="match status" value="6"/>
</dbReference>
<dbReference type="Gene3D" id="3.40.1800.20">
    <property type="match status" value="1"/>
</dbReference>
<feature type="region of interest" description="Disordered" evidence="7">
    <location>
        <begin position="122"/>
        <end position="148"/>
    </location>
</feature>
<feature type="domain" description="C2H2-type" evidence="8">
    <location>
        <begin position="420"/>
        <end position="448"/>
    </location>
</feature>
<evidence type="ECO:0000259" key="8">
    <source>
        <dbReference type="PROSITE" id="PS50157"/>
    </source>
</evidence>
<dbReference type="GO" id="GO:0008270">
    <property type="term" value="F:zinc ion binding"/>
    <property type="evidence" value="ECO:0007669"/>
    <property type="project" value="UniProtKB-UniRule"/>
</dbReference>
<feature type="binding site" evidence="6">
    <location>
        <position position="8"/>
    </location>
    <ligand>
        <name>Zn(2+)</name>
        <dbReference type="ChEBI" id="CHEBI:29105"/>
    </ligand>
</feature>
<dbReference type="OrthoDB" id="202234at2759"/>
<keyword evidence="2" id="KW-0677">Repeat</keyword>
<dbReference type="InterPro" id="IPR036236">
    <property type="entry name" value="Znf_C2H2_sf"/>
</dbReference>
<dbReference type="EMBL" id="OU895878">
    <property type="protein sequence ID" value="CAG9802369.1"/>
    <property type="molecule type" value="Genomic_DNA"/>
</dbReference>
<evidence type="ECO:0000256" key="2">
    <source>
        <dbReference type="ARBA" id="ARBA00022737"/>
    </source>
</evidence>
<keyword evidence="3 5" id="KW-0863">Zinc-finger</keyword>
<gene>
    <name evidence="10" type="ORF">CHIRRI_LOCUS5280</name>
</gene>
<evidence type="ECO:0000313" key="10">
    <source>
        <dbReference type="EMBL" id="CAG9802369.1"/>
    </source>
</evidence>